<name>A0ABS2EXB4_9BACE</name>
<dbReference type="Gene3D" id="3.40.470.10">
    <property type="entry name" value="Uracil-DNA glycosylase-like domain"/>
    <property type="match status" value="1"/>
</dbReference>
<dbReference type="InterPro" id="IPR036895">
    <property type="entry name" value="Uracil-DNA_glycosylase-like_sf"/>
</dbReference>
<proteinExistence type="predicted"/>
<evidence type="ECO:0000313" key="2">
    <source>
        <dbReference type="Proteomes" id="UP000703295"/>
    </source>
</evidence>
<dbReference type="Proteomes" id="UP000703295">
    <property type="component" value="Unassembled WGS sequence"/>
</dbReference>
<dbReference type="CDD" id="cd10032">
    <property type="entry name" value="UDG-F6_HDG"/>
    <property type="match status" value="1"/>
</dbReference>
<evidence type="ECO:0000313" key="1">
    <source>
        <dbReference type="EMBL" id="MBM6759178.1"/>
    </source>
</evidence>
<reference evidence="1 2" key="1">
    <citation type="journal article" date="2021" name="Sci. Rep.">
        <title>The distribution of antibiotic resistance genes in chicken gut microbiota commensals.</title>
        <authorList>
            <person name="Juricova H."/>
            <person name="Matiasovicova J."/>
            <person name="Kubasova T."/>
            <person name="Cejkova D."/>
            <person name="Rychlik I."/>
        </authorList>
    </citation>
    <scope>NUCLEOTIDE SEQUENCE [LARGE SCALE GENOMIC DNA]</scope>
    <source>
        <strain evidence="1 2">An801</strain>
    </source>
</reference>
<dbReference type="EMBL" id="JACJJW010000031">
    <property type="protein sequence ID" value="MBM6759178.1"/>
    <property type="molecule type" value="Genomic_DNA"/>
</dbReference>
<gene>
    <name evidence="1" type="ORF">H6A31_10895</name>
</gene>
<sequence>MTMSENQLPEVECHPLEPFLPKNAVLLMLGSFPPQKKRWSMDFFYPNLQNDMWRIFGLIFFGDKEHFLSPEKVFDKPRIVAFLQEKGIALYDTASCVRRLQDNASDKFLEVVTPTDIGLLLQQLPACKAVVTTGQKATDVLCEQMEAKEPSVGGESRFYFKDRELSLFRMPSSSRAYPLKLEKKAEYYRLMFSRLSLL</sequence>
<comment type="caution">
    <text evidence="1">The sequence shown here is derived from an EMBL/GenBank/DDBJ whole genome shotgun (WGS) entry which is preliminary data.</text>
</comment>
<dbReference type="SUPFAM" id="SSF52141">
    <property type="entry name" value="Uracil-DNA glycosylase-like"/>
    <property type="match status" value="1"/>
</dbReference>
<accession>A0ABS2EXB4</accession>
<keyword evidence="2" id="KW-1185">Reference proteome</keyword>
<organism evidence="1 2">
    <name type="scientific">Bacteroides mediterraneensis</name>
    <dbReference type="NCBI Taxonomy" id="1841856"/>
    <lineage>
        <taxon>Bacteria</taxon>
        <taxon>Pseudomonadati</taxon>
        <taxon>Bacteroidota</taxon>
        <taxon>Bacteroidia</taxon>
        <taxon>Bacteroidales</taxon>
        <taxon>Bacteroidaceae</taxon>
        <taxon>Bacteroides</taxon>
    </lineage>
</organism>
<protein>
    <submittedName>
        <fullName evidence="1">Uracil-DNA glycosylase family protein</fullName>
    </submittedName>
</protein>